<evidence type="ECO:0000256" key="2">
    <source>
        <dbReference type="ARBA" id="ARBA00016956"/>
    </source>
</evidence>
<name>A0A9D2JZ74_9FIRM</name>
<comment type="subcellular location">
    <subcellularLocation>
        <location evidence="6">Cytoplasm</location>
    </subcellularLocation>
</comment>
<evidence type="ECO:0000313" key="9">
    <source>
        <dbReference type="Proteomes" id="UP000824102"/>
    </source>
</evidence>
<dbReference type="GO" id="GO:0005737">
    <property type="term" value="C:cytoplasm"/>
    <property type="evidence" value="ECO:0007669"/>
    <property type="project" value="UniProtKB-SubCell"/>
</dbReference>
<dbReference type="InterPro" id="IPR009060">
    <property type="entry name" value="UBA-like_sf"/>
</dbReference>
<keyword evidence="6" id="KW-0963">Cytoplasm</keyword>
<dbReference type="InterPro" id="IPR001816">
    <property type="entry name" value="Transl_elong_EFTs/EF1B"/>
</dbReference>
<dbReference type="CDD" id="cd14275">
    <property type="entry name" value="UBA_EF-Ts"/>
    <property type="match status" value="1"/>
</dbReference>
<dbReference type="InterPro" id="IPR018101">
    <property type="entry name" value="Transl_elong_Ts_CS"/>
</dbReference>
<dbReference type="PANTHER" id="PTHR11741:SF0">
    <property type="entry name" value="ELONGATION FACTOR TS, MITOCHONDRIAL"/>
    <property type="match status" value="1"/>
</dbReference>
<dbReference type="SUPFAM" id="SSF46934">
    <property type="entry name" value="UBA-like"/>
    <property type="match status" value="1"/>
</dbReference>
<dbReference type="FunFam" id="1.10.8.10:FF:000001">
    <property type="entry name" value="Elongation factor Ts"/>
    <property type="match status" value="1"/>
</dbReference>
<evidence type="ECO:0000256" key="5">
    <source>
        <dbReference type="ARBA" id="ARBA00025453"/>
    </source>
</evidence>
<feature type="region of interest" description="Involved in Mg(2+) ion dislocation from EF-Tu" evidence="6">
    <location>
        <begin position="80"/>
        <end position="83"/>
    </location>
</feature>
<evidence type="ECO:0000259" key="7">
    <source>
        <dbReference type="Pfam" id="PF00889"/>
    </source>
</evidence>
<comment type="caution">
    <text evidence="8">The sequence shown here is derived from an EMBL/GenBank/DDBJ whole genome shotgun (WGS) entry which is preliminary data.</text>
</comment>
<keyword evidence="3 6" id="KW-0251">Elongation factor</keyword>
<dbReference type="FunFam" id="1.10.286.20:FF:000001">
    <property type="entry name" value="Elongation factor Ts"/>
    <property type="match status" value="1"/>
</dbReference>
<accession>A0A9D2JZ74</accession>
<dbReference type="SUPFAM" id="SSF54713">
    <property type="entry name" value="Elongation factor Ts (EF-Ts), dimerisation domain"/>
    <property type="match status" value="2"/>
</dbReference>
<evidence type="ECO:0000256" key="4">
    <source>
        <dbReference type="ARBA" id="ARBA00022917"/>
    </source>
</evidence>
<evidence type="ECO:0000256" key="1">
    <source>
        <dbReference type="ARBA" id="ARBA00005532"/>
    </source>
</evidence>
<evidence type="ECO:0000313" key="8">
    <source>
        <dbReference type="EMBL" id="HIZ72067.1"/>
    </source>
</evidence>
<dbReference type="HAMAP" id="MF_00050">
    <property type="entry name" value="EF_Ts"/>
    <property type="match status" value="1"/>
</dbReference>
<reference evidence="8" key="1">
    <citation type="journal article" date="2021" name="PeerJ">
        <title>Extensive microbial diversity within the chicken gut microbiome revealed by metagenomics and culture.</title>
        <authorList>
            <person name="Gilroy R."/>
            <person name="Ravi A."/>
            <person name="Getino M."/>
            <person name="Pursley I."/>
            <person name="Horton D.L."/>
            <person name="Alikhan N.F."/>
            <person name="Baker D."/>
            <person name="Gharbi K."/>
            <person name="Hall N."/>
            <person name="Watson M."/>
            <person name="Adriaenssens E.M."/>
            <person name="Foster-Nyarko E."/>
            <person name="Jarju S."/>
            <person name="Secka A."/>
            <person name="Antonio M."/>
            <person name="Oren A."/>
            <person name="Chaudhuri R.R."/>
            <person name="La Ragione R."/>
            <person name="Hildebrand F."/>
            <person name="Pallen M.J."/>
        </authorList>
    </citation>
    <scope>NUCLEOTIDE SEQUENCE</scope>
    <source>
        <strain evidence="8">ChiW7-2402</strain>
    </source>
</reference>
<dbReference type="InterPro" id="IPR014039">
    <property type="entry name" value="Transl_elong_EFTs/EF1B_dimer"/>
</dbReference>
<dbReference type="Proteomes" id="UP000824102">
    <property type="component" value="Unassembled WGS sequence"/>
</dbReference>
<organism evidence="8 9">
    <name type="scientific">Candidatus Gallimonas intestinavium</name>
    <dbReference type="NCBI Taxonomy" id="2838603"/>
    <lineage>
        <taxon>Bacteria</taxon>
        <taxon>Bacillati</taxon>
        <taxon>Bacillota</taxon>
        <taxon>Clostridia</taxon>
        <taxon>Candidatus Gallimonas</taxon>
    </lineage>
</organism>
<dbReference type="Gene3D" id="1.10.8.10">
    <property type="entry name" value="DNA helicase RuvA subunit, C-terminal domain"/>
    <property type="match status" value="1"/>
</dbReference>
<protein>
    <recommendedName>
        <fullName evidence="2 6">Elongation factor Ts</fullName>
        <shortName evidence="6">EF-Ts</shortName>
    </recommendedName>
</protein>
<dbReference type="GO" id="GO:0003746">
    <property type="term" value="F:translation elongation factor activity"/>
    <property type="evidence" value="ECO:0007669"/>
    <property type="project" value="UniProtKB-UniRule"/>
</dbReference>
<dbReference type="InterPro" id="IPR036402">
    <property type="entry name" value="EF-Ts_dimer_sf"/>
</dbReference>
<gene>
    <name evidence="6 8" type="primary">tsf</name>
    <name evidence="8" type="ORF">H9964_00640</name>
</gene>
<reference evidence="8" key="2">
    <citation type="submission" date="2021-04" db="EMBL/GenBank/DDBJ databases">
        <authorList>
            <person name="Gilroy R."/>
        </authorList>
    </citation>
    <scope>NUCLEOTIDE SEQUENCE</scope>
    <source>
        <strain evidence="8">ChiW7-2402</strain>
    </source>
</reference>
<comment type="similarity">
    <text evidence="1 6">Belongs to the EF-Ts family.</text>
</comment>
<dbReference type="AlphaFoldDB" id="A0A9D2JZ74"/>
<comment type="function">
    <text evidence="5 6">Associates with the EF-Tu.GDP complex and induces the exchange of GDP to GTP. It remains bound to the aminoacyl-tRNA.EF-Tu.GTP complex up to the GTP hydrolysis stage on the ribosome.</text>
</comment>
<feature type="domain" description="Translation elongation factor EFTs/EF1B dimerisation" evidence="7">
    <location>
        <begin position="71"/>
        <end position="281"/>
    </location>
</feature>
<proteinExistence type="inferred from homology"/>
<dbReference type="Gene3D" id="3.30.479.20">
    <property type="entry name" value="Elongation factor Ts, dimerisation domain"/>
    <property type="match status" value="2"/>
</dbReference>
<evidence type="ECO:0000256" key="6">
    <source>
        <dbReference type="HAMAP-Rule" id="MF_00050"/>
    </source>
</evidence>
<dbReference type="Pfam" id="PF00889">
    <property type="entry name" value="EF_TS"/>
    <property type="match status" value="1"/>
</dbReference>
<evidence type="ECO:0000256" key="3">
    <source>
        <dbReference type="ARBA" id="ARBA00022768"/>
    </source>
</evidence>
<sequence length="304" mass="33372">MAGFTAKDVMTLREQTGAGMMDCKKALVDAEGDMNKAADLLRERGIAKAAKRASKIAAEGVVYAYVEGNTGVLVEVNCESDFVAKGDRFRALVETVAKQIVATKAQDVETLLASTLPSGETVEAFVTDQTAVIGEKISVRRFTVYESAGHIETYIHMGGTMGVMLNFACEENDVTKELAHNVALHVAFSKPQYMTKDEVSEETLAKEKEILMKEVMNEGKPANIAEKIVLGKIKKFYEENCLLDQKFIKDDKVTIAQLIAEEAKKAGCSVELKAFCFYVMGQGLEKKSEDLQEEVAKQVEAMKK</sequence>
<dbReference type="PROSITE" id="PS01126">
    <property type="entry name" value="EF_TS_1"/>
    <property type="match status" value="1"/>
</dbReference>
<keyword evidence="4 6" id="KW-0648">Protein biosynthesis</keyword>
<dbReference type="NCBIfam" id="TIGR00116">
    <property type="entry name" value="tsf"/>
    <property type="match status" value="1"/>
</dbReference>
<dbReference type="PANTHER" id="PTHR11741">
    <property type="entry name" value="ELONGATION FACTOR TS"/>
    <property type="match status" value="1"/>
</dbReference>
<dbReference type="EMBL" id="DXBB01000009">
    <property type="protein sequence ID" value="HIZ72067.1"/>
    <property type="molecule type" value="Genomic_DNA"/>
</dbReference>
<dbReference type="Gene3D" id="1.10.286.20">
    <property type="match status" value="1"/>
</dbReference>